<dbReference type="PANTHER" id="PTHR30250">
    <property type="entry name" value="PST FAMILY PREDICTED COLANIC ACID TRANSPORTER"/>
    <property type="match status" value="1"/>
</dbReference>
<protein>
    <submittedName>
        <fullName evidence="7">Oligosaccharide flippase family protein</fullName>
    </submittedName>
</protein>
<feature type="transmembrane region" description="Helical" evidence="6">
    <location>
        <begin position="47"/>
        <end position="69"/>
    </location>
</feature>
<feature type="transmembrane region" description="Helical" evidence="6">
    <location>
        <begin position="392"/>
        <end position="418"/>
    </location>
</feature>
<sequence length="429" mass="48028">MFQLIKNNAFIRNVTILISGTTIAQGLMILSAPLLSRLYEPEVFGVFALYSSIIGILSVMMSWHYELVIVLPKQNEDSINVVALSLFLVALMTGMVSVIIFFAKDLIVSLSGTPDLNSLLWWIPISIFSLGIYQIFNYWSIRMKMFKQLSLSQLFRGGSVASTQVSAGFLGMGSAGLIGGQVVGQVTASMILGYQVFRNFSKEILSHINFTTIKKVAIEYKRFPMYSAPQSLTNAISRNIPPILLAVFYGPAMVGFYAMALKLIQMPVNVIGESIRSVLFQRVSENYNNNGNVFSLLVKSTINLVKIAIIPSVILFLFSPKLFYWVLGADWYTAGVYARWMTVWLFFGFINIPAFVTAQTVGLQKYLLIYEIFLLIFRSAALYVGLKFFSAFIGILLFCLIASLFNLLLILGVALFTMKMQKRELNQRG</sequence>
<dbReference type="Pfam" id="PF13440">
    <property type="entry name" value="Polysacc_synt_3"/>
    <property type="match status" value="1"/>
</dbReference>
<feature type="transmembrane region" description="Helical" evidence="6">
    <location>
        <begin position="337"/>
        <end position="356"/>
    </location>
</feature>
<keyword evidence="5 6" id="KW-0472">Membrane</keyword>
<dbReference type="EMBL" id="JAXOFX010000001">
    <property type="protein sequence ID" value="MDZ5470440.1"/>
    <property type="molecule type" value="Genomic_DNA"/>
</dbReference>
<keyword evidence="4 6" id="KW-1133">Transmembrane helix</keyword>
<evidence type="ECO:0000256" key="1">
    <source>
        <dbReference type="ARBA" id="ARBA00004651"/>
    </source>
</evidence>
<feature type="transmembrane region" description="Helical" evidence="6">
    <location>
        <begin position="12"/>
        <end position="35"/>
    </location>
</feature>
<feature type="transmembrane region" description="Helical" evidence="6">
    <location>
        <begin position="119"/>
        <end position="139"/>
    </location>
</feature>
<feature type="transmembrane region" description="Helical" evidence="6">
    <location>
        <begin position="81"/>
        <end position="103"/>
    </location>
</feature>
<comment type="subcellular location">
    <subcellularLocation>
        <location evidence="1">Cell membrane</location>
        <topology evidence="1">Multi-pass membrane protein</topology>
    </subcellularLocation>
</comment>
<feature type="transmembrane region" description="Helical" evidence="6">
    <location>
        <begin position="160"/>
        <end position="183"/>
    </location>
</feature>
<organism evidence="7 8">
    <name type="scientific">Robertmurraya mangrovi</name>
    <dbReference type="NCBI Taxonomy" id="3098077"/>
    <lineage>
        <taxon>Bacteria</taxon>
        <taxon>Bacillati</taxon>
        <taxon>Bacillota</taxon>
        <taxon>Bacilli</taxon>
        <taxon>Bacillales</taxon>
        <taxon>Bacillaceae</taxon>
        <taxon>Robertmurraya</taxon>
    </lineage>
</organism>
<evidence type="ECO:0000256" key="6">
    <source>
        <dbReference type="SAM" id="Phobius"/>
    </source>
</evidence>
<proteinExistence type="predicted"/>
<accession>A0ABU5ITF8</accession>
<reference evidence="7 8" key="1">
    <citation type="submission" date="2023-11" db="EMBL/GenBank/DDBJ databases">
        <title>Bacillus jintuensis, isolated from a mudflat on the Beibu Gulf coast.</title>
        <authorList>
            <person name="Li M."/>
        </authorList>
    </citation>
    <scope>NUCLEOTIDE SEQUENCE [LARGE SCALE GENOMIC DNA]</scope>
    <source>
        <strain evidence="7 8">31A1R</strain>
    </source>
</reference>
<keyword evidence="8" id="KW-1185">Reference proteome</keyword>
<comment type="caution">
    <text evidence="7">The sequence shown here is derived from an EMBL/GenBank/DDBJ whole genome shotgun (WGS) entry which is preliminary data.</text>
</comment>
<dbReference type="PANTHER" id="PTHR30250:SF28">
    <property type="entry name" value="POLYSACCHARIDE BIOSYNTHESIS PROTEIN"/>
    <property type="match status" value="1"/>
</dbReference>
<feature type="transmembrane region" description="Helical" evidence="6">
    <location>
        <begin position="368"/>
        <end position="386"/>
    </location>
</feature>
<name>A0ABU5ITF8_9BACI</name>
<evidence type="ECO:0000313" key="7">
    <source>
        <dbReference type="EMBL" id="MDZ5470440.1"/>
    </source>
</evidence>
<evidence type="ECO:0000256" key="2">
    <source>
        <dbReference type="ARBA" id="ARBA00022475"/>
    </source>
</evidence>
<dbReference type="InterPro" id="IPR050833">
    <property type="entry name" value="Poly_Biosynth_Transport"/>
</dbReference>
<dbReference type="RefSeq" id="WP_322444741.1">
    <property type="nucleotide sequence ID" value="NZ_JAXOFX010000001.1"/>
</dbReference>
<dbReference type="Proteomes" id="UP001290455">
    <property type="component" value="Unassembled WGS sequence"/>
</dbReference>
<evidence type="ECO:0000256" key="5">
    <source>
        <dbReference type="ARBA" id="ARBA00023136"/>
    </source>
</evidence>
<gene>
    <name evidence="7" type="ORF">SM124_01640</name>
</gene>
<feature type="transmembrane region" description="Helical" evidence="6">
    <location>
        <begin position="240"/>
        <end position="260"/>
    </location>
</feature>
<feature type="transmembrane region" description="Helical" evidence="6">
    <location>
        <begin position="304"/>
        <end position="325"/>
    </location>
</feature>
<evidence type="ECO:0000256" key="3">
    <source>
        <dbReference type="ARBA" id="ARBA00022692"/>
    </source>
</evidence>
<evidence type="ECO:0000313" key="8">
    <source>
        <dbReference type="Proteomes" id="UP001290455"/>
    </source>
</evidence>
<keyword evidence="2" id="KW-1003">Cell membrane</keyword>
<evidence type="ECO:0000256" key="4">
    <source>
        <dbReference type="ARBA" id="ARBA00022989"/>
    </source>
</evidence>
<keyword evidence="3 6" id="KW-0812">Transmembrane</keyword>